<evidence type="ECO:0000256" key="1">
    <source>
        <dbReference type="ARBA" id="ARBA00004167"/>
    </source>
</evidence>
<evidence type="ECO:0000256" key="3">
    <source>
        <dbReference type="ARBA" id="ARBA00022692"/>
    </source>
</evidence>
<organism evidence="6 7">
    <name type="scientific">Aneurinibacillus soli</name>
    <dbReference type="NCBI Taxonomy" id="1500254"/>
    <lineage>
        <taxon>Bacteria</taxon>
        <taxon>Bacillati</taxon>
        <taxon>Bacillota</taxon>
        <taxon>Bacilli</taxon>
        <taxon>Bacillales</taxon>
        <taxon>Paenibacillaceae</taxon>
        <taxon>Aneurinibacillus group</taxon>
        <taxon>Aneurinibacillus</taxon>
    </lineage>
</organism>
<keyword evidence="5" id="KW-0472">Membrane</keyword>
<gene>
    <name evidence="6" type="ORF">CB4_00096</name>
</gene>
<accession>A0A0U4WAU8</accession>
<evidence type="ECO:0000256" key="4">
    <source>
        <dbReference type="ARBA" id="ARBA00022989"/>
    </source>
</evidence>
<dbReference type="Gene3D" id="1.20.1440.20">
    <property type="entry name" value="LemA-like domain"/>
    <property type="match status" value="1"/>
</dbReference>
<dbReference type="EMBL" id="AP017312">
    <property type="protein sequence ID" value="BAU26024.1"/>
    <property type="molecule type" value="Genomic_DNA"/>
</dbReference>
<reference evidence="6 7" key="1">
    <citation type="submission" date="2015-12" db="EMBL/GenBank/DDBJ databases">
        <title>Genome sequence of Aneurinibacillus soli.</title>
        <authorList>
            <person name="Lee J.S."/>
            <person name="Lee K.C."/>
            <person name="Kim K.K."/>
            <person name="Lee B.W."/>
        </authorList>
    </citation>
    <scope>NUCLEOTIDE SEQUENCE [LARGE SCALE GENOMIC DNA]</scope>
    <source>
        <strain evidence="6 7">CB4</strain>
    </source>
</reference>
<dbReference type="InterPro" id="IPR023353">
    <property type="entry name" value="LemA-like_dom_sf"/>
</dbReference>
<evidence type="ECO:0000313" key="7">
    <source>
        <dbReference type="Proteomes" id="UP000217696"/>
    </source>
</evidence>
<keyword evidence="3" id="KW-0812">Transmembrane</keyword>
<dbReference type="OrthoDB" id="9804152at2"/>
<evidence type="ECO:0000313" key="6">
    <source>
        <dbReference type="EMBL" id="BAU26024.1"/>
    </source>
</evidence>
<keyword evidence="7" id="KW-1185">Reference proteome</keyword>
<dbReference type="SUPFAM" id="SSF140478">
    <property type="entry name" value="LemA-like"/>
    <property type="match status" value="1"/>
</dbReference>
<sequence>MKKTSWGFIAVIVGIILVLGMIFAGKYNSFVNAEESVNQSAAQIDNQLQRRADLIPNLVNTVKGYSIHEKEVLTQIANARAKLAGAQTKTDQANADAELSGALSRLLVISENYPELKADKQFTQLMDELAGTENRIATARMDYNKQVETFNKEIKRFPGSIIASMGGFKAKDYFKAEERAKQVPQVNFGETK</sequence>
<evidence type="ECO:0000256" key="5">
    <source>
        <dbReference type="ARBA" id="ARBA00023136"/>
    </source>
</evidence>
<name>A0A0U4WAU8_9BACL</name>
<keyword evidence="4" id="KW-1133">Transmembrane helix</keyword>
<dbReference type="InterPro" id="IPR007156">
    <property type="entry name" value="MamQ_LemA"/>
</dbReference>
<protein>
    <submittedName>
        <fullName evidence="6">LemA family protein</fullName>
    </submittedName>
</protein>
<dbReference type="GO" id="GO:0016020">
    <property type="term" value="C:membrane"/>
    <property type="evidence" value="ECO:0007669"/>
    <property type="project" value="UniProtKB-SubCell"/>
</dbReference>
<dbReference type="PANTHER" id="PTHR34478">
    <property type="entry name" value="PROTEIN LEMA"/>
    <property type="match status" value="1"/>
</dbReference>
<evidence type="ECO:0000256" key="2">
    <source>
        <dbReference type="ARBA" id="ARBA00008854"/>
    </source>
</evidence>
<dbReference type="Pfam" id="PF04011">
    <property type="entry name" value="LemA"/>
    <property type="match status" value="1"/>
</dbReference>
<dbReference type="RefSeq" id="WP_096463109.1">
    <property type="nucleotide sequence ID" value="NZ_AP017312.1"/>
</dbReference>
<comment type="similarity">
    <text evidence="2">Belongs to the LemA family.</text>
</comment>
<dbReference type="AlphaFoldDB" id="A0A0U4WAU8"/>
<proteinExistence type="inferred from homology"/>
<comment type="subcellular location">
    <subcellularLocation>
        <location evidence="1">Membrane</location>
        <topology evidence="1">Single-pass membrane protein</topology>
    </subcellularLocation>
</comment>
<dbReference type="Proteomes" id="UP000217696">
    <property type="component" value="Chromosome"/>
</dbReference>
<dbReference type="KEGG" id="asoc:CB4_00096"/>
<dbReference type="PANTHER" id="PTHR34478:SF2">
    <property type="entry name" value="MEMBRANE PROTEIN"/>
    <property type="match status" value="1"/>
</dbReference>